<dbReference type="STRING" id="670386.D3AVR8"/>
<dbReference type="Gene3D" id="2.130.10.10">
    <property type="entry name" value="YVTN repeat-like/Quinoprotein amine dehydrogenase"/>
    <property type="match status" value="1"/>
</dbReference>
<dbReference type="FunCoup" id="D3AVR8">
    <property type="interactions" value="739"/>
</dbReference>
<proteinExistence type="inferred from homology"/>
<dbReference type="RefSeq" id="XP_020438496.1">
    <property type="nucleotide sequence ID" value="XM_020571222.1"/>
</dbReference>
<evidence type="ECO:0000256" key="1">
    <source>
        <dbReference type="ARBA" id="ARBA00022574"/>
    </source>
</evidence>
<feature type="repeat" description="WD" evidence="4">
    <location>
        <begin position="247"/>
        <end position="288"/>
    </location>
</feature>
<keyword evidence="6" id="KW-1185">Reference proteome</keyword>
<evidence type="ECO:0000256" key="2">
    <source>
        <dbReference type="ARBA" id="ARBA00022737"/>
    </source>
</evidence>
<feature type="repeat" description="WD" evidence="4">
    <location>
        <begin position="372"/>
        <end position="412"/>
    </location>
</feature>
<keyword evidence="1 4" id="KW-0853">WD repeat</keyword>
<evidence type="ECO:0000313" key="5">
    <source>
        <dbReference type="EMBL" id="EFA86391.1"/>
    </source>
</evidence>
<sequence>MDIDIQTKEFCKLSLKNTNQLYNNVHATIAHSNSSATDELDSKRIKLFSKINDEYIHVKDILPPKSTTTTSTTTNVQSKDISMKDTTIDNIISSQPNIQDEKRRKVGDSNANMSIVVSNNNNGVKKMNMTEQQKALVNIGSTGPALSYTKPMWHPPWKLMRVVAGHTGWVRTISVDVNNEFFVTGATDNTIKVWDMASGELKVTLVYHIAPVRAVQLSARHPYMFSAGEDNKVICWDLEANRPIRHYHGHRNGVYSLALHPSLDIIFTGGKDSTVRVWDMRTKAEIYTLSGHKGTVGSLISQSPDPQVISGSMDNTIRLWDLKTGQSAVTLTNHKKSVRGLVMHEKEFSFASGSADNIKQWKLPEGQFIKNLSGHNAIINCLALNQDNVLVSGGDNGSMQFWDWKTGYCFQKSQTIAQPGSLDSEAGIFAMAFDRTGTRLITCEADKSIKVYKEDEEANESTHPISNEWRPTAQNIKRF</sequence>
<feature type="repeat" description="WD" evidence="4">
    <location>
        <begin position="205"/>
        <end position="246"/>
    </location>
</feature>
<evidence type="ECO:0000313" key="6">
    <source>
        <dbReference type="Proteomes" id="UP000001396"/>
    </source>
</evidence>
<dbReference type="FunFam" id="2.130.10.10:FF:000012">
    <property type="entry name" value="Putative pleiotropic regulator 1"/>
    <property type="match status" value="1"/>
</dbReference>
<dbReference type="PROSITE" id="PS00678">
    <property type="entry name" value="WD_REPEATS_1"/>
    <property type="match status" value="2"/>
</dbReference>
<dbReference type="OMA" id="FAMCFDQ"/>
<reference evidence="5 6" key="1">
    <citation type="journal article" date="2011" name="Genome Res.">
        <title>Phylogeny-wide analysis of social amoeba genomes highlights ancient origins for complex intercellular communication.</title>
        <authorList>
            <person name="Heidel A.J."/>
            <person name="Lawal H.M."/>
            <person name="Felder M."/>
            <person name="Schilde C."/>
            <person name="Helps N.R."/>
            <person name="Tunggal B."/>
            <person name="Rivero F."/>
            <person name="John U."/>
            <person name="Schleicher M."/>
            <person name="Eichinger L."/>
            <person name="Platzer M."/>
            <person name="Noegel A.A."/>
            <person name="Schaap P."/>
            <person name="Gloeckner G."/>
        </authorList>
    </citation>
    <scope>NUCLEOTIDE SEQUENCE [LARGE SCALE GENOMIC DNA]</scope>
    <source>
        <strain evidence="6">ATCC 26659 / Pp 5 / PN500</strain>
    </source>
</reference>
<dbReference type="SMART" id="SM00320">
    <property type="entry name" value="WD40"/>
    <property type="match status" value="7"/>
</dbReference>
<dbReference type="InterPro" id="IPR036322">
    <property type="entry name" value="WD40_repeat_dom_sf"/>
</dbReference>
<dbReference type="EMBL" id="ADBJ01000002">
    <property type="protein sequence ID" value="EFA86391.1"/>
    <property type="molecule type" value="Genomic_DNA"/>
</dbReference>
<dbReference type="InterPro" id="IPR020472">
    <property type="entry name" value="WD40_PAC1"/>
</dbReference>
<dbReference type="SUPFAM" id="SSF50978">
    <property type="entry name" value="WD40 repeat-like"/>
    <property type="match status" value="1"/>
</dbReference>
<dbReference type="PANTHER" id="PTHR19923">
    <property type="entry name" value="WD40 REPEAT PROTEINPRL1/PRL2-RELATED"/>
    <property type="match status" value="1"/>
</dbReference>
<feature type="repeat" description="WD" evidence="4">
    <location>
        <begin position="289"/>
        <end position="330"/>
    </location>
</feature>
<dbReference type="CDD" id="cd00200">
    <property type="entry name" value="WD40"/>
    <property type="match status" value="1"/>
</dbReference>
<dbReference type="PANTHER" id="PTHR19923:SF0">
    <property type="entry name" value="PLEIOTROPIC REGULATOR 1"/>
    <property type="match status" value="1"/>
</dbReference>
<dbReference type="InterPro" id="IPR045241">
    <property type="entry name" value="Prp46/PLRG1-like"/>
</dbReference>
<dbReference type="InterPro" id="IPR001680">
    <property type="entry name" value="WD40_rpt"/>
</dbReference>
<evidence type="ECO:0000256" key="3">
    <source>
        <dbReference type="ARBA" id="ARBA00025726"/>
    </source>
</evidence>
<comment type="similarity">
    <text evidence="3">Belongs to the WD repeat PRL1/PRL2 family.</text>
</comment>
<dbReference type="GO" id="GO:0071013">
    <property type="term" value="C:catalytic step 2 spliceosome"/>
    <property type="evidence" value="ECO:0007669"/>
    <property type="project" value="TreeGrafter"/>
</dbReference>
<dbReference type="AlphaFoldDB" id="D3AVR8"/>
<comment type="caution">
    <text evidence="5">The sequence shown here is derived from an EMBL/GenBank/DDBJ whole genome shotgun (WGS) entry which is preliminary data.</text>
</comment>
<dbReference type="GO" id="GO:0000974">
    <property type="term" value="C:Prp19 complex"/>
    <property type="evidence" value="ECO:0007669"/>
    <property type="project" value="TreeGrafter"/>
</dbReference>
<feature type="repeat" description="WD" evidence="4">
    <location>
        <begin position="163"/>
        <end position="204"/>
    </location>
</feature>
<dbReference type="InParanoid" id="D3AVR8"/>
<dbReference type="PRINTS" id="PR00320">
    <property type="entry name" value="GPROTEINBRPT"/>
</dbReference>
<dbReference type="GeneID" id="31355717"/>
<dbReference type="GO" id="GO:0000398">
    <property type="term" value="P:mRNA splicing, via spliceosome"/>
    <property type="evidence" value="ECO:0007669"/>
    <property type="project" value="InterPro"/>
</dbReference>
<dbReference type="GO" id="GO:0071011">
    <property type="term" value="C:precatalytic spliceosome"/>
    <property type="evidence" value="ECO:0007669"/>
    <property type="project" value="TreeGrafter"/>
</dbReference>
<dbReference type="InterPro" id="IPR015943">
    <property type="entry name" value="WD40/YVTN_repeat-like_dom_sf"/>
</dbReference>
<organism evidence="5 6">
    <name type="scientific">Heterostelium pallidum (strain ATCC 26659 / Pp 5 / PN500)</name>
    <name type="common">Cellular slime mold</name>
    <name type="synonym">Polysphondylium pallidum</name>
    <dbReference type="NCBI Taxonomy" id="670386"/>
    <lineage>
        <taxon>Eukaryota</taxon>
        <taxon>Amoebozoa</taxon>
        <taxon>Evosea</taxon>
        <taxon>Eumycetozoa</taxon>
        <taxon>Dictyostelia</taxon>
        <taxon>Acytosteliales</taxon>
        <taxon>Acytosteliaceae</taxon>
        <taxon>Heterostelium</taxon>
    </lineage>
</organism>
<dbReference type="PROSITE" id="PS50294">
    <property type="entry name" value="WD_REPEATS_REGION"/>
    <property type="match status" value="4"/>
</dbReference>
<evidence type="ECO:0000256" key="4">
    <source>
        <dbReference type="PROSITE-ProRule" id="PRU00221"/>
    </source>
</evidence>
<dbReference type="Proteomes" id="UP000001396">
    <property type="component" value="Unassembled WGS sequence"/>
</dbReference>
<accession>D3AVR8</accession>
<gene>
    <name evidence="5" type="primary">plrg1</name>
    <name evidence="5" type="ORF">PPL_00183</name>
</gene>
<name>D3AVR8_HETP5</name>
<dbReference type="PROSITE" id="PS50082">
    <property type="entry name" value="WD_REPEATS_2"/>
    <property type="match status" value="5"/>
</dbReference>
<keyword evidence="2" id="KW-0677">Repeat</keyword>
<protein>
    <submittedName>
        <fullName evidence="5">WD40 repeat-containing protein</fullName>
    </submittedName>
</protein>
<dbReference type="Pfam" id="PF00400">
    <property type="entry name" value="WD40"/>
    <property type="match status" value="6"/>
</dbReference>
<dbReference type="InterPro" id="IPR019775">
    <property type="entry name" value="WD40_repeat_CS"/>
</dbReference>